<evidence type="ECO:0000313" key="2">
    <source>
        <dbReference type="EMBL" id="CDM26616.1"/>
    </source>
</evidence>
<evidence type="ECO:0000256" key="1">
    <source>
        <dbReference type="SAM" id="SignalP"/>
    </source>
</evidence>
<gene>
    <name evidence="2" type="ORF">PROQFM164_S01g000425</name>
</gene>
<dbReference type="AlphaFoldDB" id="W6PS83"/>
<protein>
    <submittedName>
        <fullName evidence="2">Genomic scaffold, ProqFM164S01</fullName>
    </submittedName>
</protein>
<dbReference type="OrthoDB" id="5337308at2759"/>
<dbReference type="OMA" id="NGNPQAW"/>
<keyword evidence="3" id="KW-1185">Reference proteome</keyword>
<keyword evidence="1" id="KW-0732">Signal</keyword>
<dbReference type="STRING" id="1365484.W6PS83"/>
<sequence>MTLFKHGLSLATLFLLINALFVSSTWAEAFPRHERFSSGFSLPVKSLAKRTSAYYDTCKNKGSGLICATGYSDATALIKFDRSIVATALTRDQLTACGWTIDQNPYTGLAENFVQYVGQTMLNELGISPSNNVVVNWEHTVAVDSTHPATGANYQCWYNTANNAIIVDLAWSPGFKKEELQVDGKWDSSDSLPAIQQLSDVMWIEWAARASDPSTIKYMFQMNVVNLNTRAIIEEAISIDTANDASAAEVFYWEFDMSTETGQALLGTPNGNPQAWFLINHKTALGADQSVTPVTGLKTISKVRIWTNEEQCYIPELDVEDSDSDEDVDMDDSAGMAPCYHMLFYIADS</sequence>
<feature type="signal peptide" evidence="1">
    <location>
        <begin position="1"/>
        <end position="27"/>
    </location>
</feature>
<accession>W6PS83</accession>
<name>W6PS83_PENRF</name>
<proteinExistence type="predicted"/>
<organism evidence="2 3">
    <name type="scientific">Penicillium roqueforti (strain FM164)</name>
    <dbReference type="NCBI Taxonomy" id="1365484"/>
    <lineage>
        <taxon>Eukaryota</taxon>
        <taxon>Fungi</taxon>
        <taxon>Dikarya</taxon>
        <taxon>Ascomycota</taxon>
        <taxon>Pezizomycotina</taxon>
        <taxon>Eurotiomycetes</taxon>
        <taxon>Eurotiomycetidae</taxon>
        <taxon>Eurotiales</taxon>
        <taxon>Aspergillaceae</taxon>
        <taxon>Penicillium</taxon>
    </lineage>
</organism>
<feature type="chain" id="PRO_5004881540" evidence="1">
    <location>
        <begin position="28"/>
        <end position="349"/>
    </location>
</feature>
<evidence type="ECO:0000313" key="3">
    <source>
        <dbReference type="Proteomes" id="UP000030686"/>
    </source>
</evidence>
<dbReference type="EMBL" id="HG792015">
    <property type="protein sequence ID" value="CDM26616.1"/>
    <property type="molecule type" value="Genomic_DNA"/>
</dbReference>
<dbReference type="Proteomes" id="UP000030686">
    <property type="component" value="Unassembled WGS sequence"/>
</dbReference>
<reference evidence="2" key="1">
    <citation type="journal article" date="2014" name="Nat. Commun.">
        <title>Multiple recent horizontal transfers of a large genomic region in cheese making fungi.</title>
        <authorList>
            <person name="Cheeseman K."/>
            <person name="Ropars J."/>
            <person name="Renault P."/>
            <person name="Dupont J."/>
            <person name="Gouzy J."/>
            <person name="Branca A."/>
            <person name="Abraham A.L."/>
            <person name="Ceppi M."/>
            <person name="Conseiller E."/>
            <person name="Debuchy R."/>
            <person name="Malagnac F."/>
            <person name="Goarin A."/>
            <person name="Silar P."/>
            <person name="Lacoste S."/>
            <person name="Sallet E."/>
            <person name="Bensimon A."/>
            <person name="Giraud T."/>
            <person name="Brygoo Y."/>
        </authorList>
    </citation>
    <scope>NUCLEOTIDE SEQUENCE [LARGE SCALE GENOMIC DNA]</scope>
    <source>
        <strain evidence="2">FM164</strain>
    </source>
</reference>